<dbReference type="SMART" id="SM00267">
    <property type="entry name" value="GGDEF"/>
    <property type="match status" value="1"/>
</dbReference>
<dbReference type="InterPro" id="IPR029016">
    <property type="entry name" value="GAF-like_dom_sf"/>
</dbReference>
<reference evidence="2 3" key="1">
    <citation type="journal article" date="2017" name="Int. J. Syst. Evol. Microbiol.">
        <title>Bacillus mangrovi sp. nov., isolated from a sediment sample from a mangrove forest.</title>
        <authorList>
            <person name="Gupta V."/>
            <person name="Singh P.K."/>
            <person name="Korpole S."/>
            <person name="Tanuku N.R.S."/>
            <person name="Pinnaka A.K."/>
        </authorList>
    </citation>
    <scope>NUCLEOTIDE SEQUENCE [LARGE SCALE GENOMIC DNA]</scope>
    <source>
        <strain evidence="2 3">KCTC 33872</strain>
    </source>
</reference>
<dbReference type="PANTHER" id="PTHR45138:SF9">
    <property type="entry name" value="DIGUANYLATE CYCLASE DGCM-RELATED"/>
    <property type="match status" value="1"/>
</dbReference>
<dbReference type="EMBL" id="WMIB01000003">
    <property type="protein sequence ID" value="MTH52821.1"/>
    <property type="molecule type" value="Genomic_DNA"/>
</dbReference>
<sequence length="465" mass="52729">MISSRKHGSLYKLTESFHSAMDKDQVLAELINALQSMYGAFLFYLFLSHDNDSRLKLPTKDLYFDEQGSADTAMEAFLTGAIRMDRSQPDKVHVYVPLKGRQGVYGVLEVIADKNHPIKESEIEFIMMLANAAGNAMENAQLYQQSRKLIDDLRLINETSHQLNKNLPLKDTMKFLAERVIHSFNAREAGFYYRNSSGTDQLLPGSTGFFITPEADSYLSFVLSKIENEREGIFIGNLPAQGFSNGIYQCLMAVPMMENGQLRGYAIALHEKPYHFTFETFKLLQSLIHHSTLALSNSMLREELEALVKTDNLTKLYSRNYLNERIRHSMNEDRHGVFILIDIDNFKNINDTYGHQIGDDVLIQVGNIIKSSIREKDVGARWGGEELAIYLPQADPEIGICVAHRVLERVRSTTSPRVTISCGVSAWEAEEDDTPKMLFLRADRALYQAKSNGKNQVIVQNRIAK</sequence>
<feature type="domain" description="GGDEF" evidence="1">
    <location>
        <begin position="334"/>
        <end position="462"/>
    </location>
</feature>
<dbReference type="SUPFAM" id="SSF55073">
    <property type="entry name" value="Nucleotide cyclase"/>
    <property type="match status" value="1"/>
</dbReference>
<dbReference type="OrthoDB" id="9759607at2"/>
<dbReference type="Pfam" id="PF00990">
    <property type="entry name" value="GGDEF"/>
    <property type="match status" value="1"/>
</dbReference>
<dbReference type="GO" id="GO:0043709">
    <property type="term" value="P:cell adhesion involved in single-species biofilm formation"/>
    <property type="evidence" value="ECO:0007669"/>
    <property type="project" value="TreeGrafter"/>
</dbReference>
<comment type="caution">
    <text evidence="2">The sequence shown here is derived from an EMBL/GenBank/DDBJ whole genome shotgun (WGS) entry which is preliminary data.</text>
</comment>
<protein>
    <submittedName>
        <fullName evidence="2">Diguanylate cyclase</fullName>
    </submittedName>
</protein>
<dbReference type="CDD" id="cd01949">
    <property type="entry name" value="GGDEF"/>
    <property type="match status" value="1"/>
</dbReference>
<evidence type="ECO:0000313" key="3">
    <source>
        <dbReference type="Proteomes" id="UP000434639"/>
    </source>
</evidence>
<dbReference type="Gene3D" id="3.30.70.270">
    <property type="match status" value="1"/>
</dbReference>
<dbReference type="InterPro" id="IPR000160">
    <property type="entry name" value="GGDEF_dom"/>
</dbReference>
<dbReference type="SUPFAM" id="SSF55781">
    <property type="entry name" value="GAF domain-like"/>
    <property type="match status" value="2"/>
</dbReference>
<dbReference type="Proteomes" id="UP000434639">
    <property type="component" value="Unassembled WGS sequence"/>
</dbReference>
<accession>A0A7X2S4U7</accession>
<dbReference type="GO" id="GO:0052621">
    <property type="term" value="F:diguanylate cyclase activity"/>
    <property type="evidence" value="ECO:0007669"/>
    <property type="project" value="TreeGrafter"/>
</dbReference>
<dbReference type="InterPro" id="IPR043128">
    <property type="entry name" value="Rev_trsase/Diguanyl_cyclase"/>
</dbReference>
<dbReference type="PANTHER" id="PTHR45138">
    <property type="entry name" value="REGULATORY COMPONENTS OF SENSORY TRANSDUCTION SYSTEM"/>
    <property type="match status" value="1"/>
</dbReference>
<dbReference type="GO" id="GO:1902201">
    <property type="term" value="P:negative regulation of bacterial-type flagellum-dependent cell motility"/>
    <property type="evidence" value="ECO:0007669"/>
    <property type="project" value="TreeGrafter"/>
</dbReference>
<gene>
    <name evidence="2" type="ORF">GKZ89_05315</name>
</gene>
<dbReference type="InterPro" id="IPR029787">
    <property type="entry name" value="Nucleotide_cyclase"/>
</dbReference>
<evidence type="ECO:0000313" key="2">
    <source>
        <dbReference type="EMBL" id="MTH52821.1"/>
    </source>
</evidence>
<name>A0A7X2S4U7_9BACI</name>
<evidence type="ECO:0000259" key="1">
    <source>
        <dbReference type="PROSITE" id="PS50887"/>
    </source>
</evidence>
<organism evidence="2 3">
    <name type="scientific">Metabacillus mangrovi</name>
    <dbReference type="NCBI Taxonomy" id="1491830"/>
    <lineage>
        <taxon>Bacteria</taxon>
        <taxon>Bacillati</taxon>
        <taxon>Bacillota</taxon>
        <taxon>Bacilli</taxon>
        <taxon>Bacillales</taxon>
        <taxon>Bacillaceae</taxon>
        <taxon>Metabacillus</taxon>
    </lineage>
</organism>
<keyword evidence="3" id="KW-1185">Reference proteome</keyword>
<dbReference type="AlphaFoldDB" id="A0A7X2S4U7"/>
<proteinExistence type="predicted"/>
<dbReference type="PROSITE" id="PS50887">
    <property type="entry name" value="GGDEF"/>
    <property type="match status" value="1"/>
</dbReference>
<dbReference type="Gene3D" id="3.30.450.40">
    <property type="match status" value="2"/>
</dbReference>
<dbReference type="FunFam" id="3.30.70.270:FF:000001">
    <property type="entry name" value="Diguanylate cyclase domain protein"/>
    <property type="match status" value="1"/>
</dbReference>
<dbReference type="GO" id="GO:0005886">
    <property type="term" value="C:plasma membrane"/>
    <property type="evidence" value="ECO:0007669"/>
    <property type="project" value="TreeGrafter"/>
</dbReference>
<dbReference type="InterPro" id="IPR050469">
    <property type="entry name" value="Diguanylate_Cyclase"/>
</dbReference>
<dbReference type="NCBIfam" id="TIGR00254">
    <property type="entry name" value="GGDEF"/>
    <property type="match status" value="1"/>
</dbReference>